<dbReference type="STRING" id="1293036.GCA_001315825_00378"/>
<keyword evidence="4 5" id="KW-0067">ATP-binding</keyword>
<feature type="binding site" evidence="5">
    <location>
        <position position="207"/>
    </location>
    <ligand>
        <name>ATP</name>
        <dbReference type="ChEBI" id="CHEBI:30616"/>
    </ligand>
</feature>
<name>A0A2U9ITS6_9CREN</name>
<feature type="domain" description="AAA+ ATPase" evidence="6">
    <location>
        <begin position="55"/>
        <end position="208"/>
    </location>
</feature>
<evidence type="ECO:0000313" key="9">
    <source>
        <dbReference type="Proteomes" id="UP000247586"/>
    </source>
</evidence>
<dbReference type="Gene3D" id="1.10.8.60">
    <property type="match status" value="1"/>
</dbReference>
<dbReference type="Pfam" id="PF22703">
    <property type="entry name" value="Cdc6_lid"/>
    <property type="match status" value="1"/>
</dbReference>
<dbReference type="GO" id="GO:0006260">
    <property type="term" value="P:DNA replication"/>
    <property type="evidence" value="ECO:0007669"/>
    <property type="project" value="UniProtKB-UniRule"/>
</dbReference>
<dbReference type="EMBL" id="CP029287">
    <property type="protein sequence ID" value="AWR99470.1"/>
    <property type="molecule type" value="Genomic_DNA"/>
</dbReference>
<dbReference type="InterPro" id="IPR015163">
    <property type="entry name" value="Cdc6_C"/>
</dbReference>
<dbReference type="InterPro" id="IPR027417">
    <property type="entry name" value="P-loop_NTPase"/>
</dbReference>
<evidence type="ECO:0000259" key="6">
    <source>
        <dbReference type="SMART" id="SM00382"/>
    </source>
</evidence>
<feature type="binding site" evidence="5">
    <location>
        <position position="219"/>
    </location>
    <ligand>
        <name>ATP</name>
        <dbReference type="ChEBI" id="CHEBI:30616"/>
    </ligand>
</feature>
<dbReference type="GO" id="GO:0016887">
    <property type="term" value="F:ATP hydrolysis activity"/>
    <property type="evidence" value="ECO:0007669"/>
    <property type="project" value="InterPro"/>
</dbReference>
<organism evidence="8 9">
    <name type="scientific">Metallosphaera hakonensis JCM 8857 = DSM 7519</name>
    <dbReference type="NCBI Taxonomy" id="1293036"/>
    <lineage>
        <taxon>Archaea</taxon>
        <taxon>Thermoproteota</taxon>
        <taxon>Thermoprotei</taxon>
        <taxon>Sulfolobales</taxon>
        <taxon>Sulfolobaceae</taxon>
        <taxon>Metallosphaera</taxon>
    </lineage>
</organism>
<dbReference type="Pfam" id="PF09079">
    <property type="entry name" value="WHD_Cdc6"/>
    <property type="match status" value="1"/>
</dbReference>
<dbReference type="SUPFAM" id="SSF52540">
    <property type="entry name" value="P-loop containing nucleoside triphosphate hydrolases"/>
    <property type="match status" value="1"/>
</dbReference>
<dbReference type="SUPFAM" id="SSF46785">
    <property type="entry name" value="Winged helix' DNA-binding domain"/>
    <property type="match status" value="1"/>
</dbReference>
<gene>
    <name evidence="8" type="ORF">DFR87_06975</name>
</gene>
<dbReference type="CDD" id="cd08768">
    <property type="entry name" value="Cdc6_C"/>
    <property type="match status" value="1"/>
</dbReference>
<comment type="similarity">
    <text evidence="1 5">Belongs to the CDC6/cdc18 family.</text>
</comment>
<evidence type="ECO:0000259" key="7">
    <source>
        <dbReference type="SMART" id="SM01074"/>
    </source>
</evidence>
<feature type="domain" description="Cdc6 C-terminal" evidence="7">
    <location>
        <begin position="302"/>
        <end position="383"/>
    </location>
</feature>
<dbReference type="InterPro" id="IPR036390">
    <property type="entry name" value="WH_DNA-bd_sf"/>
</dbReference>
<keyword evidence="2 5" id="KW-0235">DNA replication</keyword>
<dbReference type="InterPro" id="IPR055237">
    <property type="entry name" value="Cdc6_lid"/>
</dbReference>
<keyword evidence="8" id="KW-0131">Cell cycle</keyword>
<comment type="function">
    <text evidence="5">Involved in regulation of DNA replication.</text>
</comment>
<dbReference type="RefSeq" id="WP_110369205.1">
    <property type="nucleotide sequence ID" value="NZ_CP029287.2"/>
</dbReference>
<feature type="binding site" evidence="5">
    <location>
        <begin position="67"/>
        <end position="71"/>
    </location>
    <ligand>
        <name>ATP</name>
        <dbReference type="ChEBI" id="CHEBI:30616"/>
    </ligand>
</feature>
<dbReference type="InterPro" id="IPR003593">
    <property type="entry name" value="AAA+_ATPase"/>
</dbReference>
<dbReference type="NCBIfam" id="TIGR02928">
    <property type="entry name" value="orc1/cdc6 family replication initiation protein"/>
    <property type="match status" value="1"/>
</dbReference>
<evidence type="ECO:0000256" key="3">
    <source>
        <dbReference type="ARBA" id="ARBA00022741"/>
    </source>
</evidence>
<dbReference type="Proteomes" id="UP000247586">
    <property type="component" value="Chromosome"/>
</dbReference>
<dbReference type="SMART" id="SM01074">
    <property type="entry name" value="Cdc6_C"/>
    <property type="match status" value="1"/>
</dbReference>
<dbReference type="HAMAP" id="MF_01407">
    <property type="entry name" value="ORC1_type_DNA_replic_protein"/>
    <property type="match status" value="1"/>
</dbReference>
<dbReference type="AlphaFoldDB" id="A0A2U9ITS6"/>
<dbReference type="InterPro" id="IPR050311">
    <property type="entry name" value="ORC1/CDC6"/>
</dbReference>
<dbReference type="Pfam" id="PF13401">
    <property type="entry name" value="AAA_22"/>
    <property type="match status" value="1"/>
</dbReference>
<reference evidence="8" key="1">
    <citation type="submission" date="2018-05" db="EMBL/GenBank/DDBJ databases">
        <title>Complete Genome Sequences of Extremely Thermoacidophilic, Metal-Mobilizing Type-Strain Members of the Archaeal Family Sulfolobaceae: Acidianus brierleyi DSM-1651T, Acidianus sulfidivorans DSM-18786T, Metallosphaera hakonensis DSM-7519T, and Metallosphaera prunae DSM-10039T.</title>
        <authorList>
            <person name="Counts J.A."/>
            <person name="Kelly R.M."/>
        </authorList>
    </citation>
    <scope>NUCLEOTIDE SEQUENCE [LARGE SCALE GENOMIC DNA]</scope>
    <source>
        <strain evidence="8">HO1-1</strain>
    </source>
</reference>
<dbReference type="InterPro" id="IPR036388">
    <property type="entry name" value="WH-like_DNA-bd_sf"/>
</dbReference>
<evidence type="ECO:0000256" key="5">
    <source>
        <dbReference type="HAMAP-Rule" id="MF_01407"/>
    </source>
</evidence>
<dbReference type="InterPro" id="IPR014277">
    <property type="entry name" value="Orc1/Cdc6_arc"/>
</dbReference>
<evidence type="ECO:0000256" key="2">
    <source>
        <dbReference type="ARBA" id="ARBA00022705"/>
    </source>
</evidence>
<protein>
    <recommendedName>
        <fullName evidence="5">ORC1-type DNA replication protein</fullName>
    </recommendedName>
</protein>
<keyword evidence="3 5" id="KW-0547">Nucleotide-binding</keyword>
<evidence type="ECO:0000256" key="1">
    <source>
        <dbReference type="ARBA" id="ARBA00006184"/>
    </source>
</evidence>
<accession>A0A2U9ITS6</accession>
<proteinExistence type="inferred from homology"/>
<evidence type="ECO:0000313" key="8">
    <source>
        <dbReference type="EMBL" id="AWR99470.1"/>
    </source>
</evidence>
<dbReference type="PANTHER" id="PTHR10763">
    <property type="entry name" value="CELL DIVISION CONTROL PROTEIN 6-RELATED"/>
    <property type="match status" value="1"/>
</dbReference>
<dbReference type="Gene3D" id="3.40.50.300">
    <property type="entry name" value="P-loop containing nucleotide triphosphate hydrolases"/>
    <property type="match status" value="1"/>
</dbReference>
<keyword evidence="9" id="KW-1185">Reference proteome</keyword>
<keyword evidence="8" id="KW-0132">Cell division</keyword>
<dbReference type="FunFam" id="3.40.50.300:FF:000930">
    <property type="entry name" value="ORC1-type DNA replication protein"/>
    <property type="match status" value="1"/>
</dbReference>
<dbReference type="GeneID" id="36835071"/>
<dbReference type="SMART" id="SM00382">
    <property type="entry name" value="AAA"/>
    <property type="match status" value="1"/>
</dbReference>
<dbReference type="InterPro" id="IPR049945">
    <property type="entry name" value="AAA_22"/>
</dbReference>
<dbReference type="OrthoDB" id="195574at2157"/>
<evidence type="ECO:0000256" key="4">
    <source>
        <dbReference type="ARBA" id="ARBA00022840"/>
    </source>
</evidence>
<dbReference type="FunFam" id="1.10.8.60:FF:000073">
    <property type="entry name" value="ORC1-type DNA replication protein"/>
    <property type="match status" value="1"/>
</dbReference>
<dbReference type="Gene3D" id="1.10.10.10">
    <property type="entry name" value="Winged helix-like DNA-binding domain superfamily/Winged helix DNA-binding domain"/>
    <property type="match status" value="1"/>
</dbReference>
<sequence>MSDIIDEVLSAVRNSIIFRNREYLLPDYIPEELPHRENEIKKLASILVQLYRGERPSNTFIYGLTGTGKTAVTKYVLNNLQKKLKNFEYIYINTRQSDTPYRILADVIERLGSKVPFTGLSTAELYRRMVKVLEKSEKIMIIVLDEVDALVKKHGDDILYRLTRVNYEINKSKISIIGITNDVRFIDGVDPRVRSSLGEVELVFPPYNAEQLEDILTKRASLAFKEGVISPVIIRLCAAIAARDHGDARRALDLLRVAGEITERERKQMVGEEEVEKARIEIERDRVYEVIATLPFHSKLVLLSILRGLKASNHLTTGEIYNLYKDMATSTGSEFVTQRRASDIINELDMLGIISARVVNRGRYGKTKEVTLSVDPSVILKALLESDERLADIWS</sequence>
<dbReference type="PANTHER" id="PTHR10763:SF26">
    <property type="entry name" value="CELL DIVISION CONTROL PROTEIN 6 HOMOLOG"/>
    <property type="match status" value="1"/>
</dbReference>
<dbReference type="GO" id="GO:0051301">
    <property type="term" value="P:cell division"/>
    <property type="evidence" value="ECO:0007669"/>
    <property type="project" value="UniProtKB-KW"/>
</dbReference>
<dbReference type="KEGG" id="mhk:DFR87_06975"/>
<dbReference type="CDD" id="cd00009">
    <property type="entry name" value="AAA"/>
    <property type="match status" value="1"/>
</dbReference>
<dbReference type="GO" id="GO:0005524">
    <property type="term" value="F:ATP binding"/>
    <property type="evidence" value="ECO:0007669"/>
    <property type="project" value="UniProtKB-UniRule"/>
</dbReference>